<keyword evidence="16" id="KW-0869">Chloride channel</keyword>
<keyword evidence="19" id="KW-0407">Ion channel</keyword>
<dbReference type="InterPro" id="IPR050382">
    <property type="entry name" value="MFS_Na/Anion_cotransporter"/>
</dbReference>
<keyword evidence="18" id="KW-0868">Chloride</keyword>
<evidence type="ECO:0000256" key="9">
    <source>
        <dbReference type="ARBA" id="ARBA00022775"/>
    </source>
</evidence>
<keyword evidence="12" id="KW-0770">Synapse</keyword>
<evidence type="ECO:0008006" key="32">
    <source>
        <dbReference type="Google" id="ProtNLM"/>
    </source>
</evidence>
<keyword evidence="8 28" id="KW-0812">Transmembrane</keyword>
<keyword evidence="14" id="KW-0406">Ion transport</keyword>
<dbReference type="GO" id="GO:0035249">
    <property type="term" value="P:synaptic transmission, glutamatergic"/>
    <property type="evidence" value="ECO:0007669"/>
    <property type="project" value="TreeGrafter"/>
</dbReference>
<feature type="transmembrane region" description="Helical" evidence="28">
    <location>
        <begin position="44"/>
        <end position="64"/>
    </location>
</feature>
<dbReference type="InterPro" id="IPR036259">
    <property type="entry name" value="MFS_trans_sf"/>
</dbReference>
<evidence type="ECO:0000256" key="8">
    <source>
        <dbReference type="ARBA" id="ARBA00022692"/>
    </source>
</evidence>
<evidence type="ECO:0000313" key="30">
    <source>
        <dbReference type="EMBL" id="VTJ66753.1"/>
    </source>
</evidence>
<evidence type="ECO:0000256" key="3">
    <source>
        <dbReference type="ARBA" id="ARBA00022448"/>
    </source>
</evidence>
<sequence length="110" mass="12465">MPVYAIIVANFCRSWTFYLLLISQPAYFEEVFGFEISKVGLVSALPHLVMTIIVPIGGQIADFLRSRRIMSTTNVRKLMNCGGEWSGPRSRERSDEYNEWVSCDGRGLKA</sequence>
<evidence type="ECO:0000256" key="26">
    <source>
        <dbReference type="ARBA" id="ARBA00038044"/>
    </source>
</evidence>
<dbReference type="GO" id="GO:0034707">
    <property type="term" value="C:chloride channel complex"/>
    <property type="evidence" value="ECO:0007669"/>
    <property type="project" value="UniProtKB-KW"/>
</dbReference>
<reference evidence="29" key="2">
    <citation type="submission" date="2020-08" db="EMBL/GenBank/DDBJ databases">
        <authorList>
            <person name="Shumante A."/>
            <person name="Zimin A.V."/>
            <person name="Puiu D."/>
            <person name="Salzberg S.L."/>
        </authorList>
    </citation>
    <scope>NUCLEOTIDE SEQUENCE</scope>
    <source>
        <strain evidence="29">WC2-LM</strain>
        <tissue evidence="29">Liver</tissue>
    </source>
</reference>
<comment type="catalytic activity">
    <reaction evidence="23">
        <text>3 Na(+)(out) + phosphate(out) = 3 Na(+)(in) + phosphate(in)</text>
        <dbReference type="Rhea" id="RHEA:71255"/>
        <dbReference type="ChEBI" id="CHEBI:29101"/>
        <dbReference type="ChEBI" id="CHEBI:43474"/>
    </reaction>
</comment>
<keyword evidence="5" id="KW-1003">Cell membrane</keyword>
<dbReference type="GO" id="GO:0015297">
    <property type="term" value="F:antiporter activity"/>
    <property type="evidence" value="ECO:0007669"/>
    <property type="project" value="UniProtKB-KW"/>
</dbReference>
<dbReference type="GO" id="GO:0005313">
    <property type="term" value="F:L-glutamate transmembrane transporter activity"/>
    <property type="evidence" value="ECO:0007669"/>
    <property type="project" value="TreeGrafter"/>
</dbReference>
<organism evidence="30 31">
    <name type="scientific">Marmota monax</name>
    <name type="common">Woodchuck</name>
    <dbReference type="NCBI Taxonomy" id="9995"/>
    <lineage>
        <taxon>Eukaryota</taxon>
        <taxon>Metazoa</taxon>
        <taxon>Chordata</taxon>
        <taxon>Craniata</taxon>
        <taxon>Vertebrata</taxon>
        <taxon>Euteleostomi</taxon>
        <taxon>Mammalia</taxon>
        <taxon>Eutheria</taxon>
        <taxon>Euarchontoglires</taxon>
        <taxon>Glires</taxon>
        <taxon>Rodentia</taxon>
        <taxon>Sciuromorpha</taxon>
        <taxon>Sciuridae</taxon>
        <taxon>Xerinae</taxon>
        <taxon>Marmotini</taxon>
        <taxon>Marmota</taxon>
    </lineage>
</organism>
<keyword evidence="9" id="KW-0532">Neurotransmitter transport</keyword>
<dbReference type="GO" id="GO:0005886">
    <property type="term" value="C:plasma membrane"/>
    <property type="evidence" value="ECO:0007669"/>
    <property type="project" value="UniProtKB-SubCell"/>
</dbReference>
<evidence type="ECO:0000256" key="28">
    <source>
        <dbReference type="SAM" id="Phobius"/>
    </source>
</evidence>
<keyword evidence="13" id="KW-0915">Sodium</keyword>
<evidence type="ECO:0000256" key="18">
    <source>
        <dbReference type="ARBA" id="ARBA00023214"/>
    </source>
</evidence>
<evidence type="ECO:0000256" key="11">
    <source>
        <dbReference type="ARBA" id="ARBA00022989"/>
    </source>
</evidence>
<dbReference type="GO" id="GO:0005254">
    <property type="term" value="F:chloride channel activity"/>
    <property type="evidence" value="ECO:0007669"/>
    <property type="project" value="UniProtKB-KW"/>
</dbReference>
<keyword evidence="3" id="KW-0813">Transport</keyword>
<evidence type="ECO:0000256" key="23">
    <source>
        <dbReference type="ARBA" id="ARBA00035839"/>
    </source>
</evidence>
<evidence type="ECO:0000256" key="17">
    <source>
        <dbReference type="ARBA" id="ARBA00023201"/>
    </source>
</evidence>
<dbReference type="GO" id="GO:0015293">
    <property type="term" value="F:symporter activity"/>
    <property type="evidence" value="ECO:0007669"/>
    <property type="project" value="UniProtKB-KW"/>
</dbReference>
<dbReference type="EMBL" id="WJEC01000919">
    <property type="protein sequence ID" value="KAF7480424.1"/>
    <property type="molecule type" value="Genomic_DNA"/>
</dbReference>
<dbReference type="GO" id="GO:0030672">
    <property type="term" value="C:synaptic vesicle membrane"/>
    <property type="evidence" value="ECO:0007669"/>
    <property type="project" value="UniProtKB-SubCell"/>
</dbReference>
<evidence type="ECO:0000256" key="15">
    <source>
        <dbReference type="ARBA" id="ARBA00023136"/>
    </source>
</evidence>
<dbReference type="Gene3D" id="1.20.1250.20">
    <property type="entry name" value="MFS general substrate transporter like domains"/>
    <property type="match status" value="1"/>
</dbReference>
<dbReference type="GO" id="GO:0006814">
    <property type="term" value="P:sodium ion transport"/>
    <property type="evidence" value="ECO:0007669"/>
    <property type="project" value="UniProtKB-KW"/>
</dbReference>
<keyword evidence="31" id="KW-1185">Reference proteome</keyword>
<proteinExistence type="inferred from homology"/>
<evidence type="ECO:0000256" key="24">
    <source>
        <dbReference type="ARBA" id="ARBA00036616"/>
    </source>
</evidence>
<evidence type="ECO:0000256" key="5">
    <source>
        <dbReference type="ARBA" id="ARBA00022475"/>
    </source>
</evidence>
<keyword evidence="6" id="KW-0592">Phosphate transport</keyword>
<dbReference type="GO" id="GO:0043005">
    <property type="term" value="C:neuron projection"/>
    <property type="evidence" value="ECO:0007669"/>
    <property type="project" value="UniProtKB-KW"/>
</dbReference>
<gene>
    <name evidence="29" type="ORF">GHT09_008415</name>
    <name evidence="30" type="ORF">MONAX_5E001469</name>
</gene>
<evidence type="ECO:0000256" key="2">
    <source>
        <dbReference type="ARBA" id="ARBA00004651"/>
    </source>
</evidence>
<evidence type="ECO:0000256" key="27">
    <source>
        <dbReference type="ARBA" id="ARBA00047912"/>
    </source>
</evidence>
<dbReference type="GO" id="GO:0050803">
    <property type="term" value="P:regulation of synapse structure or activity"/>
    <property type="evidence" value="ECO:0007669"/>
    <property type="project" value="TreeGrafter"/>
</dbReference>
<evidence type="ECO:0000256" key="1">
    <source>
        <dbReference type="ARBA" id="ARBA00004432"/>
    </source>
</evidence>
<evidence type="ECO:0000256" key="21">
    <source>
        <dbReference type="ARBA" id="ARBA00024167"/>
    </source>
</evidence>
<keyword evidence="15 28" id="KW-0472">Membrane</keyword>
<dbReference type="SUPFAM" id="SSF103473">
    <property type="entry name" value="MFS general substrate transporter"/>
    <property type="match status" value="1"/>
</dbReference>
<evidence type="ECO:0000256" key="12">
    <source>
        <dbReference type="ARBA" id="ARBA00023018"/>
    </source>
</evidence>
<dbReference type="PANTHER" id="PTHR11662">
    <property type="entry name" value="SOLUTE CARRIER FAMILY 17"/>
    <property type="match status" value="1"/>
</dbReference>
<accession>A0A5E4BAV8</accession>
<keyword evidence="11 28" id="KW-1133">Transmembrane helix</keyword>
<evidence type="ECO:0000256" key="13">
    <source>
        <dbReference type="ARBA" id="ARBA00023053"/>
    </source>
</evidence>
<dbReference type="PANTHER" id="PTHR11662:SF29">
    <property type="entry name" value="VESICULAR GLUTAMATE TRANSPORTER 1"/>
    <property type="match status" value="1"/>
</dbReference>
<evidence type="ECO:0000256" key="25">
    <source>
        <dbReference type="ARBA" id="ARBA00036683"/>
    </source>
</evidence>
<evidence type="ECO:0000256" key="19">
    <source>
        <dbReference type="ARBA" id="ARBA00023303"/>
    </source>
</evidence>
<keyword evidence="20" id="KW-0968">Cytoplasmic vesicle</keyword>
<comment type="catalytic activity">
    <reaction evidence="27">
        <text>K(+)(in) + H(+)(out) = K(+)(out) + H(+)(in)</text>
        <dbReference type="Rhea" id="RHEA:29467"/>
        <dbReference type="ChEBI" id="CHEBI:15378"/>
        <dbReference type="ChEBI" id="CHEBI:29103"/>
    </reaction>
</comment>
<evidence type="ECO:0000256" key="6">
    <source>
        <dbReference type="ARBA" id="ARBA00022592"/>
    </source>
</evidence>
<evidence type="ECO:0000313" key="31">
    <source>
        <dbReference type="Proteomes" id="UP000335636"/>
    </source>
</evidence>
<dbReference type="GO" id="GO:0005326">
    <property type="term" value="F:neurotransmitter transmembrane transporter activity"/>
    <property type="evidence" value="ECO:0007669"/>
    <property type="project" value="TreeGrafter"/>
</dbReference>
<evidence type="ECO:0000256" key="4">
    <source>
        <dbReference type="ARBA" id="ARBA00022449"/>
    </source>
</evidence>
<keyword evidence="17" id="KW-0739">Sodium transport</keyword>
<evidence type="ECO:0000256" key="22">
    <source>
        <dbReference type="ARBA" id="ARBA00034102"/>
    </source>
</evidence>
<evidence type="ECO:0000256" key="14">
    <source>
        <dbReference type="ARBA" id="ARBA00023065"/>
    </source>
</evidence>
<dbReference type="GO" id="GO:0006817">
    <property type="term" value="P:phosphate ion transport"/>
    <property type="evidence" value="ECO:0007669"/>
    <property type="project" value="UniProtKB-KW"/>
</dbReference>
<dbReference type="EMBL" id="CABDUW010000355">
    <property type="protein sequence ID" value="VTJ66753.1"/>
    <property type="molecule type" value="Genomic_DNA"/>
</dbReference>
<dbReference type="GO" id="GO:0060076">
    <property type="term" value="C:excitatory synapse"/>
    <property type="evidence" value="ECO:0007669"/>
    <property type="project" value="TreeGrafter"/>
</dbReference>
<evidence type="ECO:0000256" key="16">
    <source>
        <dbReference type="ARBA" id="ARBA00023173"/>
    </source>
</evidence>
<evidence type="ECO:0000256" key="10">
    <source>
        <dbReference type="ARBA" id="ARBA00022847"/>
    </source>
</evidence>
<dbReference type="Proteomes" id="UP000335636">
    <property type="component" value="Unassembled WGS sequence"/>
</dbReference>
<evidence type="ECO:0000313" key="29">
    <source>
        <dbReference type="EMBL" id="KAF7480424.1"/>
    </source>
</evidence>
<comment type="catalytic activity">
    <reaction evidence="24">
        <text>phosphate(in) = phosphate(out)</text>
        <dbReference type="Rhea" id="RHEA:32823"/>
        <dbReference type="ChEBI" id="CHEBI:43474"/>
    </reaction>
</comment>
<dbReference type="Proteomes" id="UP000662637">
    <property type="component" value="Unassembled WGS sequence"/>
</dbReference>
<comment type="catalytic activity">
    <reaction evidence="21">
        <text>chloride(in) = chloride(out)</text>
        <dbReference type="Rhea" id="RHEA:29823"/>
        <dbReference type="ChEBI" id="CHEBI:17996"/>
    </reaction>
</comment>
<keyword evidence="7" id="KW-0771">Synaptosome</keyword>
<keyword evidence="4" id="KW-0050">Antiport</keyword>
<dbReference type="GO" id="GO:0098700">
    <property type="term" value="P:neurotransmitter loading into synaptic vesicle"/>
    <property type="evidence" value="ECO:0007669"/>
    <property type="project" value="TreeGrafter"/>
</dbReference>
<protein>
    <recommendedName>
        <fullName evidence="32">Major facilitator superfamily (MFS) profile domain-containing protein</fullName>
    </recommendedName>
</protein>
<keyword evidence="10" id="KW-0769">Symport</keyword>
<name>A0A5E4BAV8_MARMO</name>
<comment type="similarity">
    <text evidence="26">Belongs to the major facilitator superfamily. Sodium/anion cotransporter family. VGLUT subfamily.</text>
</comment>
<dbReference type="AlphaFoldDB" id="A0A5E4BAV8"/>
<reference evidence="30 31" key="1">
    <citation type="submission" date="2019-04" db="EMBL/GenBank/DDBJ databases">
        <authorList>
            <person name="Alioto T."/>
            <person name="Alioto T."/>
        </authorList>
    </citation>
    <scope>NUCLEOTIDE SEQUENCE [LARGE SCALE GENOMIC DNA]</scope>
</reference>
<evidence type="ECO:0000256" key="20">
    <source>
        <dbReference type="ARBA" id="ARBA00023329"/>
    </source>
</evidence>
<comment type="catalytic activity">
    <reaction evidence="25">
        <text>L-glutamate(out) = L-glutamate(in)</text>
        <dbReference type="Rhea" id="RHEA:66336"/>
        <dbReference type="ChEBI" id="CHEBI:29985"/>
    </reaction>
</comment>
<evidence type="ECO:0000256" key="7">
    <source>
        <dbReference type="ARBA" id="ARBA00022599"/>
    </source>
</evidence>
<comment type="subcellular location">
    <subcellularLocation>
        <location evidence="2">Cell membrane</location>
        <topology evidence="2">Multi-pass membrane protein</topology>
    </subcellularLocation>
    <subcellularLocation>
        <location evidence="1">Cytoplasmic vesicle</location>
        <location evidence="1">Secretory vesicle</location>
        <location evidence="1">Synaptic vesicle membrane</location>
    </subcellularLocation>
    <subcellularLocation>
        <location evidence="22">Synapse</location>
        <location evidence="22">Synaptosome</location>
    </subcellularLocation>
</comment>